<evidence type="ECO:0000256" key="6">
    <source>
        <dbReference type="ARBA" id="ARBA00022932"/>
    </source>
</evidence>
<dbReference type="Pfam" id="PF17657">
    <property type="entry name" value="DNA_pol3_finger"/>
    <property type="match status" value="1"/>
</dbReference>
<dbReference type="PANTHER" id="PTHR32294:SF0">
    <property type="entry name" value="DNA POLYMERASE III SUBUNIT ALPHA"/>
    <property type="match status" value="1"/>
</dbReference>
<protein>
    <recommendedName>
        <fullName evidence="2">DNA polymerase III subunit alpha</fullName>
        <ecNumber evidence="1">2.7.7.7</ecNumber>
    </recommendedName>
</protein>
<name>A0A7Y9PI94_9BACT</name>
<dbReference type="CDD" id="cd12113">
    <property type="entry name" value="PHP_PolIIIA_DnaE3"/>
    <property type="match status" value="1"/>
</dbReference>
<keyword evidence="6" id="KW-0239">DNA-directed DNA polymerase</keyword>
<dbReference type="SMART" id="SM00481">
    <property type="entry name" value="POLIIIAc"/>
    <property type="match status" value="1"/>
</dbReference>
<evidence type="ECO:0000259" key="8">
    <source>
        <dbReference type="SMART" id="SM00481"/>
    </source>
</evidence>
<comment type="catalytic activity">
    <reaction evidence="7">
        <text>DNA(n) + a 2'-deoxyribonucleoside 5'-triphosphate = DNA(n+1) + diphosphate</text>
        <dbReference type="Rhea" id="RHEA:22508"/>
        <dbReference type="Rhea" id="RHEA-COMP:17339"/>
        <dbReference type="Rhea" id="RHEA-COMP:17340"/>
        <dbReference type="ChEBI" id="CHEBI:33019"/>
        <dbReference type="ChEBI" id="CHEBI:61560"/>
        <dbReference type="ChEBI" id="CHEBI:173112"/>
        <dbReference type="EC" id="2.7.7.7"/>
    </reaction>
</comment>
<dbReference type="InterPro" id="IPR004013">
    <property type="entry name" value="PHP_dom"/>
</dbReference>
<dbReference type="EC" id="2.7.7.7" evidence="1"/>
<dbReference type="InterPro" id="IPR004805">
    <property type="entry name" value="DnaE2/DnaE/PolC"/>
</dbReference>
<dbReference type="EMBL" id="JACCCW010000002">
    <property type="protein sequence ID" value="NYF80408.1"/>
    <property type="molecule type" value="Genomic_DNA"/>
</dbReference>
<evidence type="ECO:0000256" key="4">
    <source>
        <dbReference type="ARBA" id="ARBA00022695"/>
    </source>
</evidence>
<dbReference type="Proteomes" id="UP000589520">
    <property type="component" value="Unassembled WGS sequence"/>
</dbReference>
<dbReference type="RefSeq" id="WP_179491783.1">
    <property type="nucleotide sequence ID" value="NZ_JACCCW010000002.1"/>
</dbReference>
<dbReference type="GO" id="GO:0006260">
    <property type="term" value="P:DNA replication"/>
    <property type="evidence" value="ECO:0007669"/>
    <property type="project" value="UniProtKB-KW"/>
</dbReference>
<comment type="caution">
    <text evidence="9">The sequence shown here is derived from an EMBL/GenBank/DDBJ whole genome shotgun (WGS) entry which is preliminary data.</text>
</comment>
<keyword evidence="4 9" id="KW-0548">Nucleotidyltransferase</keyword>
<dbReference type="NCBIfam" id="TIGR00594">
    <property type="entry name" value="polc"/>
    <property type="match status" value="1"/>
</dbReference>
<dbReference type="CDD" id="cd04485">
    <property type="entry name" value="DnaE_OBF"/>
    <property type="match status" value="1"/>
</dbReference>
<gene>
    <name evidence="9" type="ORF">HDF17_002728</name>
</gene>
<dbReference type="InterPro" id="IPR040982">
    <property type="entry name" value="DNA_pol3_finger"/>
</dbReference>
<dbReference type="SUPFAM" id="SSF89550">
    <property type="entry name" value="PHP domain-like"/>
    <property type="match status" value="1"/>
</dbReference>
<keyword evidence="3 9" id="KW-0808">Transferase</keyword>
<dbReference type="Gene3D" id="3.20.20.140">
    <property type="entry name" value="Metal-dependent hydrolases"/>
    <property type="match status" value="1"/>
</dbReference>
<evidence type="ECO:0000256" key="7">
    <source>
        <dbReference type="ARBA" id="ARBA00049244"/>
    </source>
</evidence>
<dbReference type="Gene3D" id="1.10.150.870">
    <property type="match status" value="1"/>
</dbReference>
<reference evidence="9 10" key="1">
    <citation type="submission" date="2020-07" db="EMBL/GenBank/DDBJ databases">
        <title>Genomic Encyclopedia of Type Strains, Phase IV (KMG-V): Genome sequencing to study the core and pangenomes of soil and plant-associated prokaryotes.</title>
        <authorList>
            <person name="Whitman W."/>
        </authorList>
    </citation>
    <scope>NUCLEOTIDE SEQUENCE [LARGE SCALE GENOMIC DNA]</scope>
    <source>
        <strain evidence="9 10">X4EP2</strain>
    </source>
</reference>
<evidence type="ECO:0000256" key="1">
    <source>
        <dbReference type="ARBA" id="ARBA00012417"/>
    </source>
</evidence>
<evidence type="ECO:0000256" key="3">
    <source>
        <dbReference type="ARBA" id="ARBA00022679"/>
    </source>
</evidence>
<evidence type="ECO:0000313" key="9">
    <source>
        <dbReference type="EMBL" id="NYF80408.1"/>
    </source>
</evidence>
<feature type="domain" description="Polymerase/histidinol phosphatase N-terminal" evidence="8">
    <location>
        <begin position="6"/>
        <end position="73"/>
    </location>
</feature>
<dbReference type="InterPro" id="IPR016195">
    <property type="entry name" value="Pol/histidinol_Pase-like"/>
</dbReference>
<evidence type="ECO:0000256" key="2">
    <source>
        <dbReference type="ARBA" id="ARBA00019114"/>
    </source>
</evidence>
<dbReference type="NCBIfam" id="NF004226">
    <property type="entry name" value="PRK05673.1"/>
    <property type="match status" value="1"/>
</dbReference>
<dbReference type="InterPro" id="IPR029460">
    <property type="entry name" value="DNAPol_HHH"/>
</dbReference>
<proteinExistence type="predicted"/>
<dbReference type="InterPro" id="IPR041931">
    <property type="entry name" value="DNA_pol3_alpha_thumb_dom"/>
</dbReference>
<dbReference type="Pfam" id="PF02811">
    <property type="entry name" value="PHP"/>
    <property type="match status" value="1"/>
</dbReference>
<keyword evidence="10" id="KW-1185">Reference proteome</keyword>
<dbReference type="Pfam" id="PF07733">
    <property type="entry name" value="DNA_pol3_alpha"/>
    <property type="match status" value="1"/>
</dbReference>
<keyword evidence="5" id="KW-0235">DNA replication</keyword>
<dbReference type="GO" id="GO:0003887">
    <property type="term" value="F:DNA-directed DNA polymerase activity"/>
    <property type="evidence" value="ECO:0007669"/>
    <property type="project" value="UniProtKB-KW"/>
</dbReference>
<dbReference type="PANTHER" id="PTHR32294">
    <property type="entry name" value="DNA POLYMERASE III SUBUNIT ALPHA"/>
    <property type="match status" value="1"/>
</dbReference>
<evidence type="ECO:0000256" key="5">
    <source>
        <dbReference type="ARBA" id="ARBA00022705"/>
    </source>
</evidence>
<dbReference type="Gene3D" id="1.10.10.1600">
    <property type="entry name" value="Bacterial DNA polymerase III alpha subunit, thumb domain"/>
    <property type="match status" value="1"/>
</dbReference>
<dbReference type="GO" id="GO:0008408">
    <property type="term" value="F:3'-5' exonuclease activity"/>
    <property type="evidence" value="ECO:0007669"/>
    <property type="project" value="InterPro"/>
</dbReference>
<dbReference type="NCBIfam" id="NF005298">
    <property type="entry name" value="PRK06826.1"/>
    <property type="match status" value="1"/>
</dbReference>
<organism evidence="9 10">
    <name type="scientific">Granulicella arctica</name>
    <dbReference type="NCBI Taxonomy" id="940613"/>
    <lineage>
        <taxon>Bacteria</taxon>
        <taxon>Pseudomonadati</taxon>
        <taxon>Acidobacteriota</taxon>
        <taxon>Terriglobia</taxon>
        <taxon>Terriglobales</taxon>
        <taxon>Acidobacteriaceae</taxon>
        <taxon>Granulicella</taxon>
    </lineage>
</organism>
<sequence>MAAEFTHLHLHTDYSLLDGACDVDKLAAHLSRIGQTAAAMTDHGNIFGAVHFFDAMQKKGIKPILGCELYLCKNDDHRAAPEGDKYNHFLVLAENEVGYRNLVRLTSEAALHGFYRKPRVSKDFLSKHTEGLIGFSGCLAGEVNQHLMAGKYDEAKRSAGMFQEMFGKGNFFLELQDHGLEPDKPVCDALFKMERELGIPLIATNDAHYVESDDSRAHEILLCVQTAGSMNDPKRFKFDTQEFYIKSAEEMLRTFAQTPEVCTRTMQFIDRCNLKMTKVDNPFPDFPVPEGETLVTYFEHVCREGLEKRLGTAVEHLRSRGLLKKTIPDYHARLDREMDCIKQMKFPGYFMIVWDFIRYAREQGIPVGPGRGSAAGSLVAYCMEITDIDPLQNELLFERFLNPERISMPDIDIDFCMNRRGEVIEYVNRKYGRDQVAQIITFNTMAAKAAIKDVGRALDMPYGEVDRIAKMIPPTIGITIDRAMKDSPTLSQAYDSDPKIKELIDAALRLEGLVRGAGVHAAGVVIAPKPLTELVPVTRAKDDSVVTAYDMKAVEKMGLLKMDFLGLTTLTVIDDALKLIKQTTGELIDMATIPLDDVVTYEKVFHRALTSGVFQFESGGMRDVLRRYKPNTVEDLTALNALYRPGPIQGGMIDEFIERKWGRRAVEYELPELEPILSETLGVMLYQEQVMQISNRLAGFSLSQADMLRRAMGKKDAAEMAKQKIKFMEGAAENKHPKTVAGNIFDLMAKFAEYGFNKSHSAAYALLAYHTAYLKTHYPVEFMAALLTSETSKPENVVKYISECREINIPVVPPNVQISDANFTPVRTDTGAAIGFGLAAIKNVGHNAIESIITARAALVAAGKPGFANLWEFCEKVDLRLLNKRVLESLIKAGAMDCFGGRAQVTAALDKAMERAQKAQRDEAAGQHGLFGIFDDGPVHSMHASEDALPTVPEWDEHTRLQNEKDVLGFFVSGHPMDKYREKLRNMKVVDTATACEMKPEPQTFRRGRNEEPQNEIQIAGVITGLKVAKSKRSGEMYAQASLEDTVGKIELIAFPQSYEKLAEKLKIPVPVLVRGTLRGEEDSAPKLAISSIQALEDVKIKLPESLRIKVPLHSSDAVLLDKLHALLIASPGNGKLLLDLEEPGEFCAVLEPHDVRVAADRLFIDNVEELVGQGGVRIMD</sequence>
<dbReference type="InterPro" id="IPR011708">
    <property type="entry name" value="DNA_pol3_alpha_NTPase_dom"/>
</dbReference>
<dbReference type="Pfam" id="PF14579">
    <property type="entry name" value="HHH_6"/>
    <property type="match status" value="1"/>
</dbReference>
<dbReference type="AlphaFoldDB" id="A0A7Y9PI94"/>
<evidence type="ECO:0000313" key="10">
    <source>
        <dbReference type="Proteomes" id="UP000589520"/>
    </source>
</evidence>
<dbReference type="InterPro" id="IPR003141">
    <property type="entry name" value="Pol/His_phosphatase_N"/>
</dbReference>
<accession>A0A7Y9PI94</accession>